<dbReference type="PANTHER" id="PTHR47970">
    <property type="entry name" value="KINESIN-LIKE PROTEIN KIF11"/>
    <property type="match status" value="1"/>
</dbReference>
<evidence type="ECO:0000256" key="1">
    <source>
        <dbReference type="ARBA" id="ARBA00004245"/>
    </source>
</evidence>
<keyword evidence="7" id="KW-1133">Transmembrane helix</keyword>
<evidence type="ECO:0000256" key="5">
    <source>
        <dbReference type="SAM" id="Coils"/>
    </source>
</evidence>
<keyword evidence="7" id="KW-0472">Membrane</keyword>
<comment type="subcellular location">
    <subcellularLocation>
        <location evidence="1">Cytoplasm</location>
        <location evidence="1">Cytoskeleton</location>
    </subcellularLocation>
</comment>
<dbReference type="RefSeq" id="WP_111336712.1">
    <property type="nucleotide sequence ID" value="NZ_CP030032.1"/>
</dbReference>
<proteinExistence type="predicted"/>
<dbReference type="Proteomes" id="UP000249799">
    <property type="component" value="Chromosome"/>
</dbReference>
<reference evidence="8 9" key="1">
    <citation type="submission" date="2018-06" db="EMBL/GenBank/DDBJ databases">
        <title>Lujinxingia sediminis gen. nov. sp. nov., a new facultative anaerobic member of the class Deltaproteobacteria, and proposal of Lujinxingaceae fam. nov.</title>
        <authorList>
            <person name="Guo L.-Y."/>
            <person name="Li C.-M."/>
            <person name="Wang S."/>
            <person name="Du Z.-J."/>
        </authorList>
    </citation>
    <scope>NUCLEOTIDE SEQUENCE [LARGE SCALE GENOMIC DNA]</scope>
    <source>
        <strain evidence="8 9">FA350</strain>
    </source>
</reference>
<feature type="region of interest" description="Disordered" evidence="6">
    <location>
        <begin position="991"/>
        <end position="1076"/>
    </location>
</feature>
<keyword evidence="2" id="KW-0963">Cytoplasm</keyword>
<name>A0A2Z4FPI2_9DELT</name>
<protein>
    <submittedName>
        <fullName evidence="8">Uncharacterized protein</fullName>
    </submittedName>
</protein>
<dbReference type="InterPro" id="IPR047149">
    <property type="entry name" value="KIF11-like"/>
</dbReference>
<evidence type="ECO:0000256" key="6">
    <source>
        <dbReference type="SAM" id="MobiDB-lite"/>
    </source>
</evidence>
<evidence type="ECO:0000313" key="9">
    <source>
        <dbReference type="Proteomes" id="UP000249799"/>
    </source>
</evidence>
<keyword evidence="3" id="KW-0505">Motor protein</keyword>
<dbReference type="GO" id="GO:0051231">
    <property type="term" value="P:spindle elongation"/>
    <property type="evidence" value="ECO:0007669"/>
    <property type="project" value="TreeGrafter"/>
</dbReference>
<feature type="transmembrane region" description="Helical" evidence="7">
    <location>
        <begin position="54"/>
        <end position="79"/>
    </location>
</feature>
<keyword evidence="5" id="KW-0175">Coiled coil</keyword>
<evidence type="ECO:0000256" key="2">
    <source>
        <dbReference type="ARBA" id="ARBA00022490"/>
    </source>
</evidence>
<keyword evidence="4" id="KW-0206">Cytoskeleton</keyword>
<keyword evidence="7" id="KW-0812">Transmembrane</keyword>
<feature type="region of interest" description="Disordered" evidence="6">
    <location>
        <begin position="1"/>
        <end position="20"/>
    </location>
</feature>
<dbReference type="GO" id="GO:0008574">
    <property type="term" value="F:plus-end-directed microtubule motor activity"/>
    <property type="evidence" value="ECO:0007669"/>
    <property type="project" value="TreeGrafter"/>
</dbReference>
<evidence type="ECO:0000256" key="7">
    <source>
        <dbReference type="SAM" id="Phobius"/>
    </source>
</evidence>
<organism evidence="8 9">
    <name type="scientific">Bradymonas sediminis</name>
    <dbReference type="NCBI Taxonomy" id="1548548"/>
    <lineage>
        <taxon>Bacteria</taxon>
        <taxon>Deltaproteobacteria</taxon>
        <taxon>Bradymonadales</taxon>
        <taxon>Bradymonadaceae</taxon>
        <taxon>Bradymonas</taxon>
    </lineage>
</organism>
<feature type="transmembrane region" description="Helical" evidence="7">
    <location>
        <begin position="85"/>
        <end position="105"/>
    </location>
</feature>
<accession>A0A2Z4FPI2</accession>
<evidence type="ECO:0000256" key="3">
    <source>
        <dbReference type="ARBA" id="ARBA00023175"/>
    </source>
</evidence>
<sequence length="1104" mass="124285">MAEDFEDVQNQQEGAESVEGDAELRSLEQDLNAMRMILRRTGSAWRRPILLEGALWYSVTLGAVALSAVLAAALVPAFLPSVTRWMLLVGAGAASLGALVAWVGFRAGAGDIEAVAKRLQREHPAFRNDIVAALEFAEKILAAEPDATLGFSRGMARAHIRETTRTMLAESEGGHLAHLLESREFFAPAMSLAACLALLLIPFAFDRAWTVEVLTSPFAQAEDSSATTVVNRPIVGAMSVYYTPPTYTNLGRQVDQNSSGYIEALIGTEVTIEANSLLKNVAQMELVIETQGQAPAKDNDDSADAESGTKSVLMRKRAPGEAGPPGVFQLVPRHPMRATFVATQPGVYFFRATLEDGTVVEDGIQRHIKIVPDKTPEILTPSHAGQVEVSPDDILDISFEVSDDFGVESVWKVWHFAGDPENAKRTKIDLPELANMPRETRGEVKFDLGPLSLQPKDGLIFYFEAVDNNSMTGPGIGRSKPLHLRVSSPQDKHRQNMEAQKVILDAMIEVLADYLSNPVGERVARANDAWVQRVKPDADEAELYLRLQQITRLQENQKRIVAAMDDLAGKLKKDPLMIERNRTLFEALQAQLAQLTEKGEKVIKTANRRADTDTLAARDARPLARYAGEAEDVFERGILRLSELLASAKMAAVQASLEEIKELKERLKTLLQEYKDTQDPELKKAILRDIQRLRQRMNELMSRMRSQIQELPQEHLNMDAIEQQQLESDTHKMADNLSNIEEMLENDDIDGALKALEELEMNLDSLDEKMDDQFEKAQPEGLSELDKKVSELMDDLEDIRQAEASLEKDTNALNKEMIEKRREHIEKTLDAFTKQMLRQVASQEQSLKSMAEKATEMPHKQRIEKSQKALGDLKKMLQDKDIAQSLERARETSNAVQETRYSLELSRRYTNSEKLKRQIDELRGENQAVSDRADAMVDEIEKLMDEAQKELKQMDQQQLNELASKQQQIVEKAEKLQQKIGKSGERFPMLEEKLSPKLEESKQTMEQAAESLKNQQTQRGLDHERQALDQLGKLQDQMKEVVQKERQGNKQKGQSAPKQKVEIPEESGKHAGEQLRHDVMDAMKQEKLDRYQSEIERYYKSIME</sequence>
<evidence type="ECO:0000313" key="8">
    <source>
        <dbReference type="EMBL" id="AWV90927.1"/>
    </source>
</evidence>
<feature type="coiled-coil region" evidence="5">
    <location>
        <begin position="650"/>
        <end position="710"/>
    </location>
</feature>
<dbReference type="KEGG" id="bsed:DN745_16990"/>
<feature type="compositionally biased region" description="Basic and acidic residues" evidence="6">
    <location>
        <begin position="1036"/>
        <end position="1048"/>
    </location>
</feature>
<feature type="compositionally biased region" description="Basic and acidic residues" evidence="6">
    <location>
        <begin position="1059"/>
        <end position="1076"/>
    </location>
</feature>
<gene>
    <name evidence="8" type="ORF">DN745_16990</name>
</gene>
<dbReference type="AlphaFoldDB" id="A0A2Z4FPI2"/>
<feature type="compositionally biased region" description="Basic and acidic residues" evidence="6">
    <location>
        <begin position="991"/>
        <end position="1003"/>
    </location>
</feature>
<keyword evidence="9" id="KW-1185">Reference proteome</keyword>
<dbReference type="OrthoDB" id="222071at2"/>
<dbReference type="GO" id="GO:0072686">
    <property type="term" value="C:mitotic spindle"/>
    <property type="evidence" value="ECO:0007669"/>
    <property type="project" value="TreeGrafter"/>
</dbReference>
<feature type="coiled-coil region" evidence="5">
    <location>
        <begin position="749"/>
        <end position="835"/>
    </location>
</feature>
<dbReference type="GO" id="GO:0005876">
    <property type="term" value="C:spindle microtubule"/>
    <property type="evidence" value="ECO:0007669"/>
    <property type="project" value="TreeGrafter"/>
</dbReference>
<dbReference type="PANTHER" id="PTHR47970:SF12">
    <property type="entry name" value="KINESIN FAMILY MEMBER 11"/>
    <property type="match status" value="1"/>
</dbReference>
<feature type="transmembrane region" description="Helical" evidence="7">
    <location>
        <begin position="185"/>
        <end position="205"/>
    </location>
</feature>
<dbReference type="EMBL" id="CP030032">
    <property type="protein sequence ID" value="AWV90927.1"/>
    <property type="molecule type" value="Genomic_DNA"/>
</dbReference>
<evidence type="ECO:0000256" key="4">
    <source>
        <dbReference type="ARBA" id="ARBA00023212"/>
    </source>
</evidence>